<dbReference type="Proteomes" id="UP000726170">
    <property type="component" value="Unassembled WGS sequence"/>
</dbReference>
<evidence type="ECO:0000313" key="2">
    <source>
        <dbReference type="Proteomes" id="UP000726170"/>
    </source>
</evidence>
<gene>
    <name evidence="1" type="ORF">KQI86_14995</name>
</gene>
<evidence type="ECO:0000313" key="1">
    <source>
        <dbReference type="EMBL" id="MBU5485625.1"/>
    </source>
</evidence>
<proteinExistence type="predicted"/>
<organism evidence="1 2">
    <name type="scientific">Clostridium mobile</name>
    <dbReference type="NCBI Taxonomy" id="2841512"/>
    <lineage>
        <taxon>Bacteria</taxon>
        <taxon>Bacillati</taxon>
        <taxon>Bacillota</taxon>
        <taxon>Clostridia</taxon>
        <taxon>Eubacteriales</taxon>
        <taxon>Clostridiaceae</taxon>
        <taxon>Clostridium</taxon>
    </lineage>
</organism>
<dbReference type="RefSeq" id="WP_216440154.1">
    <property type="nucleotide sequence ID" value="NZ_JAHLQF010000003.1"/>
</dbReference>
<comment type="caution">
    <text evidence="1">The sequence shown here is derived from an EMBL/GenBank/DDBJ whole genome shotgun (WGS) entry which is preliminary data.</text>
</comment>
<reference evidence="1 2" key="1">
    <citation type="submission" date="2021-06" db="EMBL/GenBank/DDBJ databases">
        <authorList>
            <person name="Sun Q."/>
            <person name="Li D."/>
        </authorList>
    </citation>
    <scope>NUCLEOTIDE SEQUENCE [LARGE SCALE GENOMIC DNA]</scope>
    <source>
        <strain evidence="1 2">MSJ-11</strain>
    </source>
</reference>
<dbReference type="EMBL" id="JAHLQF010000003">
    <property type="protein sequence ID" value="MBU5485625.1"/>
    <property type="molecule type" value="Genomic_DNA"/>
</dbReference>
<dbReference type="Pfam" id="PF12672">
    <property type="entry name" value="DUF3793"/>
    <property type="match status" value="1"/>
</dbReference>
<protein>
    <submittedName>
        <fullName evidence="1">DUF3793 family protein</fullName>
    </submittedName>
</protein>
<name>A0ABS6EK80_9CLOT</name>
<sequence>MSQLEIISTLKMINELEEKDYMFYMTAYNIAPVINGNKPSCILTFSRNNKNLYDMWKRYNNEFLENYNIDAFTIKDTGDVYTVIFYRKDRLEEHIFNHRNILFLNRFGYNEEMSLEECLELMKKRYEDFCPHEMGIFLGIPLEDVEAFMDYPERDFITFGYWKVYYNLEEALETFRSYDEAKIKVLRDVREKIQPWSN</sequence>
<keyword evidence="2" id="KW-1185">Reference proteome</keyword>
<accession>A0ABS6EK80</accession>
<dbReference type="InterPro" id="IPR024523">
    <property type="entry name" value="DUF3793"/>
</dbReference>